<dbReference type="GO" id="GO:0019808">
    <property type="term" value="F:polyamine binding"/>
    <property type="evidence" value="ECO:0007669"/>
    <property type="project" value="InterPro"/>
</dbReference>
<dbReference type="EMBL" id="QHHQ01000009">
    <property type="protein sequence ID" value="RAH97325.1"/>
    <property type="molecule type" value="Genomic_DNA"/>
</dbReference>
<keyword evidence="1" id="KW-0732">Signal</keyword>
<dbReference type="GO" id="GO:0030975">
    <property type="term" value="F:thiamine binding"/>
    <property type="evidence" value="ECO:0007669"/>
    <property type="project" value="TreeGrafter"/>
</dbReference>
<comment type="caution">
    <text evidence="3">The sequence shown here is derived from an EMBL/GenBank/DDBJ whole genome shotgun (WGS) entry which is preliminary data.</text>
</comment>
<dbReference type="GO" id="GO:0030976">
    <property type="term" value="F:thiamine pyrophosphate binding"/>
    <property type="evidence" value="ECO:0007669"/>
    <property type="project" value="TreeGrafter"/>
</dbReference>
<dbReference type="Gene3D" id="3.40.190.10">
    <property type="entry name" value="Periplasmic binding protein-like II"/>
    <property type="match status" value="2"/>
</dbReference>
<gene>
    <name evidence="3" type="ORF">DLJ53_29420</name>
</gene>
<organism evidence="3 4">
    <name type="scientific">Acuticoccus sediminis</name>
    <dbReference type="NCBI Taxonomy" id="2184697"/>
    <lineage>
        <taxon>Bacteria</taxon>
        <taxon>Pseudomonadati</taxon>
        <taxon>Pseudomonadota</taxon>
        <taxon>Alphaproteobacteria</taxon>
        <taxon>Hyphomicrobiales</taxon>
        <taxon>Amorphaceae</taxon>
        <taxon>Acuticoccus</taxon>
    </lineage>
</organism>
<dbReference type="Proteomes" id="UP000249590">
    <property type="component" value="Unassembled WGS sequence"/>
</dbReference>
<dbReference type="Pfam" id="PF13416">
    <property type="entry name" value="SBP_bac_8"/>
    <property type="match status" value="1"/>
</dbReference>
<dbReference type="GO" id="GO:0015888">
    <property type="term" value="P:thiamine transport"/>
    <property type="evidence" value="ECO:0007669"/>
    <property type="project" value="TreeGrafter"/>
</dbReference>
<dbReference type="GO" id="GO:0030288">
    <property type="term" value="C:outer membrane-bounded periplasmic space"/>
    <property type="evidence" value="ECO:0007669"/>
    <property type="project" value="TreeGrafter"/>
</dbReference>
<dbReference type="AlphaFoldDB" id="A0A8B2NLI8"/>
<protein>
    <recommendedName>
        <fullName evidence="5">Spermidine/putrescine transport system substrate-binding protein</fullName>
    </recommendedName>
</protein>
<dbReference type="InterPro" id="IPR006311">
    <property type="entry name" value="TAT_signal"/>
</dbReference>
<proteinExistence type="predicted"/>
<dbReference type="InterPro" id="IPR001188">
    <property type="entry name" value="Sperm_putr-bd"/>
</dbReference>
<dbReference type="SUPFAM" id="SSF53850">
    <property type="entry name" value="Periplasmic binding protein-like II"/>
    <property type="match status" value="1"/>
</dbReference>
<evidence type="ECO:0000256" key="2">
    <source>
        <dbReference type="ARBA" id="ARBA00022764"/>
    </source>
</evidence>
<evidence type="ECO:0000256" key="1">
    <source>
        <dbReference type="ARBA" id="ARBA00022729"/>
    </source>
</evidence>
<evidence type="ECO:0000313" key="4">
    <source>
        <dbReference type="Proteomes" id="UP000249590"/>
    </source>
</evidence>
<keyword evidence="2" id="KW-0574">Periplasm</keyword>
<reference evidence="3 4" key="1">
    <citation type="submission" date="2018-05" db="EMBL/GenBank/DDBJ databases">
        <title>Acuticoccus sediminis sp. nov., isolated from deep-sea sediment of Indian Ocean.</title>
        <authorList>
            <person name="Liu X."/>
            <person name="Lai Q."/>
            <person name="Du Y."/>
            <person name="Sun F."/>
            <person name="Zhang X."/>
            <person name="Wang S."/>
            <person name="Shao Z."/>
        </authorList>
    </citation>
    <scope>NUCLEOTIDE SEQUENCE [LARGE SCALE GENOMIC DNA]</scope>
    <source>
        <strain evidence="3 4">PTG4-2</strain>
    </source>
</reference>
<accession>A0A8B2NLI8</accession>
<dbReference type="GO" id="GO:0015846">
    <property type="term" value="P:polyamine transport"/>
    <property type="evidence" value="ECO:0007669"/>
    <property type="project" value="InterPro"/>
</dbReference>
<sequence>MESLMSGSGMKRLSAPMVSRRGFLAGSGGIALGLSMPKWATAQGKSIVSCIFGGSFEDAYRKSIVEPFTAETGVEVTLKYGNGSEWLTNAVINRNNPEIDLLWLPYPQNIQAINEGLCIELTPDDIPNLTEIAAPWYDGFRKMGVGLDYASFGIGYRTDMVETEPTSWKDLWNEEYAGKITLPDITASGGYQLLVMAAIAHGGSIENIDPGFEALKELKPRVRKFYKSNPEATQLLERGEVAVAAWFDGRSWGLADKGVPMKWVAPSEGASAAMVSYHIPTNARDPEVCKAFINYAISKEAQEAFCNMMQYGPVNTTAVLTGQAAERVPPLSSLKQLDWFGIVPRIGEWQDRWNREITS</sequence>
<dbReference type="PROSITE" id="PS51318">
    <property type="entry name" value="TAT"/>
    <property type="match status" value="1"/>
</dbReference>
<dbReference type="CDD" id="cd13589">
    <property type="entry name" value="PBP2_polyamine_RpCGA009"/>
    <property type="match status" value="1"/>
</dbReference>
<evidence type="ECO:0008006" key="5">
    <source>
        <dbReference type="Google" id="ProtNLM"/>
    </source>
</evidence>
<evidence type="ECO:0000313" key="3">
    <source>
        <dbReference type="EMBL" id="RAH97325.1"/>
    </source>
</evidence>
<keyword evidence="4" id="KW-1185">Reference proteome</keyword>
<dbReference type="InterPro" id="IPR006059">
    <property type="entry name" value="SBP"/>
</dbReference>
<dbReference type="PANTHER" id="PTHR30006:SF2">
    <property type="entry name" value="ABC TRANSPORTER SUBSTRATE-BINDING PROTEIN"/>
    <property type="match status" value="1"/>
</dbReference>
<dbReference type="PANTHER" id="PTHR30006">
    <property type="entry name" value="THIAMINE-BINDING PERIPLASMIC PROTEIN-RELATED"/>
    <property type="match status" value="1"/>
</dbReference>
<name>A0A8B2NLI8_9HYPH</name>
<dbReference type="PRINTS" id="PR00909">
    <property type="entry name" value="SPERMDNBNDNG"/>
</dbReference>